<dbReference type="EMBL" id="VWCJ01000004">
    <property type="protein sequence ID" value="KAA4998884.1"/>
    <property type="molecule type" value="Genomic_DNA"/>
</dbReference>
<dbReference type="UniPathway" id="UPA00124"/>
<dbReference type="Gene3D" id="3.40.50.720">
    <property type="entry name" value="NAD(P)-binding Rossmann-like Domain"/>
    <property type="match status" value="1"/>
</dbReference>
<dbReference type="PANTHER" id="PTHR10491:SF4">
    <property type="entry name" value="METHIONINE ADENOSYLTRANSFERASE 2 SUBUNIT BETA"/>
    <property type="match status" value="1"/>
</dbReference>
<dbReference type="EC" id="1.1.1.133" evidence="3 6"/>
<dbReference type="PANTHER" id="PTHR10491">
    <property type="entry name" value="DTDP-4-DEHYDRORHAMNOSE REDUCTASE"/>
    <property type="match status" value="1"/>
</dbReference>
<dbReference type="GO" id="GO:0019305">
    <property type="term" value="P:dTDP-rhamnose biosynthetic process"/>
    <property type="evidence" value="ECO:0007669"/>
    <property type="project" value="UniProtKB-UniPathway"/>
</dbReference>
<dbReference type="InterPro" id="IPR029903">
    <property type="entry name" value="RmlD-like-bd"/>
</dbReference>
<comment type="pathway">
    <text evidence="1 6">Carbohydrate biosynthesis; dTDP-L-rhamnose biosynthesis.</text>
</comment>
<dbReference type="InterPro" id="IPR005913">
    <property type="entry name" value="dTDP_dehydrorham_reduct"/>
</dbReference>
<name>A0A642FHF0_BACFG</name>
<dbReference type="Proteomes" id="UP000460666">
    <property type="component" value="Unassembled WGS sequence"/>
</dbReference>
<gene>
    <name evidence="8" type="ORF">F2Z89_08460</name>
</gene>
<evidence type="ECO:0000313" key="8">
    <source>
        <dbReference type="EMBL" id="KAA4998884.1"/>
    </source>
</evidence>
<comment type="caution">
    <text evidence="8">The sequence shown here is derived from an EMBL/GenBank/DDBJ whole genome shotgun (WGS) entry which is preliminary data.</text>
</comment>
<accession>A0A642FHF0</accession>
<evidence type="ECO:0000259" key="7">
    <source>
        <dbReference type="Pfam" id="PF04321"/>
    </source>
</evidence>
<feature type="domain" description="RmlD-like substrate binding" evidence="7">
    <location>
        <begin position="1"/>
        <end position="140"/>
    </location>
</feature>
<keyword evidence="6" id="KW-0560">Oxidoreductase</keyword>
<comment type="similarity">
    <text evidence="2 6">Belongs to the dTDP-4-dehydrorhamnose reductase family.</text>
</comment>
<evidence type="ECO:0000256" key="3">
    <source>
        <dbReference type="ARBA" id="ARBA00012929"/>
    </source>
</evidence>
<evidence type="ECO:0000256" key="4">
    <source>
        <dbReference type="ARBA" id="ARBA00017099"/>
    </source>
</evidence>
<evidence type="ECO:0000313" key="9">
    <source>
        <dbReference type="Proteomes" id="UP000460666"/>
    </source>
</evidence>
<evidence type="ECO:0000256" key="6">
    <source>
        <dbReference type="RuleBase" id="RU364082"/>
    </source>
</evidence>
<protein>
    <recommendedName>
        <fullName evidence="4 6">dTDP-4-dehydrorhamnose reductase</fullName>
        <ecNumber evidence="3 6">1.1.1.133</ecNumber>
    </recommendedName>
</protein>
<evidence type="ECO:0000256" key="5">
    <source>
        <dbReference type="ARBA" id="ARBA00048200"/>
    </source>
</evidence>
<sequence>MKFFILGCNGMAGHIISLYLKEQGHLVVGFARSKSAFVDTIIGDAFDTEFIYKNIIEGKYDTIVNCIGVLNQFAENDKAAASFLNGCFPHFLIKATEGTNTQVIHLSTDCVFSGKTGPYTESSFPDGETFYDRSKALGEISDSKNLTLRSSIVGPDIKQEGIGLLNWFMQQKGEVNGFIHAMWTGQTTLQLAKTIETAAIERVNGLINMVPATNISKYELLKLFNHYLRNNELIIHPVKGIVVDKTLVRTNIDFNYQIPDYSSMIREMAEWMRAHKKLYPHYNL</sequence>
<dbReference type="InterPro" id="IPR036291">
    <property type="entry name" value="NAD(P)-bd_dom_sf"/>
</dbReference>
<dbReference type="Pfam" id="PF04321">
    <property type="entry name" value="RmlD_sub_bind"/>
    <property type="match status" value="1"/>
</dbReference>
<comment type="catalytic activity">
    <reaction evidence="5">
        <text>dTDP-beta-L-rhamnose + NADP(+) = dTDP-4-dehydro-beta-L-rhamnose + NADPH + H(+)</text>
        <dbReference type="Rhea" id="RHEA:21796"/>
        <dbReference type="ChEBI" id="CHEBI:15378"/>
        <dbReference type="ChEBI" id="CHEBI:57510"/>
        <dbReference type="ChEBI" id="CHEBI:57783"/>
        <dbReference type="ChEBI" id="CHEBI:58349"/>
        <dbReference type="ChEBI" id="CHEBI:62830"/>
        <dbReference type="EC" id="1.1.1.133"/>
    </reaction>
</comment>
<evidence type="ECO:0000256" key="1">
    <source>
        <dbReference type="ARBA" id="ARBA00004781"/>
    </source>
</evidence>
<reference evidence="8 9" key="1">
    <citation type="journal article" date="2019" name="Nat. Med.">
        <title>A library of human gut bacterial isolates paired with longitudinal multiomics data enables mechanistic microbiome research.</title>
        <authorList>
            <person name="Poyet M."/>
            <person name="Groussin M."/>
            <person name="Gibbons S.M."/>
            <person name="Avila-Pacheco J."/>
            <person name="Jiang X."/>
            <person name="Kearney S.M."/>
            <person name="Perrotta A.R."/>
            <person name="Berdy B."/>
            <person name="Zhao S."/>
            <person name="Lieberman T.D."/>
            <person name="Swanson P.K."/>
            <person name="Smith M."/>
            <person name="Roesemann S."/>
            <person name="Alexander J.E."/>
            <person name="Rich S.A."/>
            <person name="Livny J."/>
            <person name="Vlamakis H."/>
            <person name="Clish C."/>
            <person name="Bullock K."/>
            <person name="Deik A."/>
            <person name="Scott J."/>
            <person name="Pierce K.A."/>
            <person name="Xavier R.J."/>
            <person name="Alm E.J."/>
        </authorList>
    </citation>
    <scope>NUCLEOTIDE SEQUENCE [LARGE SCALE GENOMIC DNA]</scope>
    <source>
        <strain evidence="8 9">BIOML-A46</strain>
    </source>
</reference>
<evidence type="ECO:0000256" key="2">
    <source>
        <dbReference type="ARBA" id="ARBA00010944"/>
    </source>
</evidence>
<dbReference type="AlphaFoldDB" id="A0A642FHF0"/>
<dbReference type="GO" id="GO:0008831">
    <property type="term" value="F:dTDP-4-dehydrorhamnose reductase activity"/>
    <property type="evidence" value="ECO:0007669"/>
    <property type="project" value="UniProtKB-EC"/>
</dbReference>
<keyword evidence="6" id="KW-0521">NADP</keyword>
<dbReference type="SUPFAM" id="SSF51735">
    <property type="entry name" value="NAD(P)-binding Rossmann-fold domains"/>
    <property type="match status" value="1"/>
</dbReference>
<proteinExistence type="inferred from homology"/>
<organism evidence="8 9">
    <name type="scientific">Bacteroides fragilis</name>
    <dbReference type="NCBI Taxonomy" id="817"/>
    <lineage>
        <taxon>Bacteria</taxon>
        <taxon>Pseudomonadati</taxon>
        <taxon>Bacteroidota</taxon>
        <taxon>Bacteroidia</taxon>
        <taxon>Bacteroidales</taxon>
        <taxon>Bacteroidaceae</taxon>
        <taxon>Bacteroides</taxon>
    </lineage>
</organism>
<dbReference type="GO" id="GO:0005829">
    <property type="term" value="C:cytosol"/>
    <property type="evidence" value="ECO:0007669"/>
    <property type="project" value="TreeGrafter"/>
</dbReference>
<dbReference type="RefSeq" id="WP_032591571.1">
    <property type="nucleotide sequence ID" value="NZ_CDQM01000813.1"/>
</dbReference>
<comment type="function">
    <text evidence="6">Catalyzes the reduction of dTDP-6-deoxy-L-lyxo-4-hexulose to yield dTDP-L-rhamnose.</text>
</comment>